<organism evidence="2 3">
    <name type="scientific">Brenneria populi</name>
    <dbReference type="NCBI Taxonomy" id="1505588"/>
    <lineage>
        <taxon>Bacteria</taxon>
        <taxon>Pseudomonadati</taxon>
        <taxon>Pseudomonadota</taxon>
        <taxon>Gammaproteobacteria</taxon>
        <taxon>Enterobacterales</taxon>
        <taxon>Pectobacteriaceae</taxon>
        <taxon>Brenneria</taxon>
    </lineage>
</organism>
<dbReference type="SUPFAM" id="SSF53448">
    <property type="entry name" value="Nucleotide-diphospho-sugar transferases"/>
    <property type="match status" value="1"/>
</dbReference>
<dbReference type="PANTHER" id="PTHR43685">
    <property type="entry name" value="GLYCOSYLTRANSFERASE"/>
    <property type="match status" value="1"/>
</dbReference>
<keyword evidence="3" id="KW-1185">Reference proteome</keyword>
<evidence type="ECO:0000313" key="2">
    <source>
        <dbReference type="EMBL" id="MEC5342056.1"/>
    </source>
</evidence>
<dbReference type="CDD" id="cd04196">
    <property type="entry name" value="GT_2_like_d"/>
    <property type="match status" value="1"/>
</dbReference>
<reference evidence="2 3" key="1">
    <citation type="journal article" date="2017" name="Int. J. Syst. Evol. Microbiol.">
        <title>Brenneria populi subsp. brevivirga subsp. nov. isolated from symptomatic bark of Populus x euramericana canker, and description of Brenneria populi subsp. populi subsp. nov.</title>
        <authorList>
            <person name="Zheng M.H."/>
            <person name="Piao C.G."/>
            <person name="Xue H."/>
            <person name="Guo M.W."/>
            <person name="Li Y."/>
        </authorList>
    </citation>
    <scope>NUCLEOTIDE SEQUENCE [LARGE SCALE GENOMIC DNA]</scope>
    <source>
        <strain evidence="2 3">D9-5</strain>
    </source>
</reference>
<evidence type="ECO:0000259" key="1">
    <source>
        <dbReference type="Pfam" id="PF00535"/>
    </source>
</evidence>
<dbReference type="InterPro" id="IPR050834">
    <property type="entry name" value="Glycosyltransf_2"/>
</dbReference>
<dbReference type="Proteomes" id="UP001309705">
    <property type="component" value="Unassembled WGS sequence"/>
</dbReference>
<protein>
    <submittedName>
        <fullName evidence="2">Glycosyltransferase family 2 protein</fullName>
    </submittedName>
</protein>
<dbReference type="PANTHER" id="PTHR43685:SF11">
    <property type="entry name" value="GLYCOSYLTRANSFERASE TAGX-RELATED"/>
    <property type="match status" value="1"/>
</dbReference>
<feature type="domain" description="Glycosyltransferase 2-like" evidence="1">
    <location>
        <begin position="10"/>
        <end position="116"/>
    </location>
</feature>
<dbReference type="Pfam" id="PF00535">
    <property type="entry name" value="Glycos_transf_2"/>
    <property type="match status" value="1"/>
</dbReference>
<name>A0ABU6JNL3_9GAMM</name>
<proteinExistence type="predicted"/>
<dbReference type="InterPro" id="IPR001173">
    <property type="entry name" value="Glyco_trans_2-like"/>
</dbReference>
<gene>
    <name evidence="2" type="ORF">VSX58_05440</name>
</gene>
<dbReference type="InterPro" id="IPR029044">
    <property type="entry name" value="Nucleotide-diphossugar_trans"/>
</dbReference>
<dbReference type="EMBL" id="JAYWTM010000004">
    <property type="protein sequence ID" value="MEC5342056.1"/>
    <property type="molecule type" value="Genomic_DNA"/>
</dbReference>
<dbReference type="Gene3D" id="3.90.550.10">
    <property type="entry name" value="Spore Coat Polysaccharide Biosynthesis Protein SpsA, Chain A"/>
    <property type="match status" value="1"/>
</dbReference>
<dbReference type="RefSeq" id="WP_327617215.1">
    <property type="nucleotide sequence ID" value="NZ_JAYWTM010000004.1"/>
</dbReference>
<evidence type="ECO:0000313" key="3">
    <source>
        <dbReference type="Proteomes" id="UP001309705"/>
    </source>
</evidence>
<comment type="caution">
    <text evidence="2">The sequence shown here is derived from an EMBL/GenBank/DDBJ whole genome shotgun (WGS) entry which is preliminary data.</text>
</comment>
<accession>A0ABU6JNL3</accession>
<sequence>MTDNDLINIALATYNGERFIQQQLDSISEQTHKNFIIHLCDDGSKDDTLMVVKAHPLYQQGKIIIHPGKGGLGALRNFDRAISLCDAPYIALCDQDDYWHPEKLSALLVQVKKQELISPTEAILAFSDLEIVNETLGRIAPSFYRSSIKSSKAVNPEDFLVSNHIPGCVMLFNRQLKQLFEPIPKRIRMHDWWIAMIAASCGVICYIDRPLIKYRQHGNNTVGVPGMARRRILPDSLLCLRGFSVTRKRTAVMREELAAFYHRHKVKTDYFRPVIDNNMSFLNKLNLMYRARNGERKTLSYLIWWTL</sequence>